<dbReference type="CDD" id="cd04928">
    <property type="entry name" value="ACT_TyrKc"/>
    <property type="match status" value="1"/>
</dbReference>
<accession>A0A5J9TFQ3</accession>
<dbReference type="GO" id="GO:0005524">
    <property type="term" value="F:ATP binding"/>
    <property type="evidence" value="ECO:0007669"/>
    <property type="project" value="UniProtKB-KW"/>
</dbReference>
<gene>
    <name evidence="13" type="ORF">EJB05_43750</name>
</gene>
<dbReference type="EMBL" id="RWGY01000039">
    <property type="protein sequence ID" value="TVU10236.1"/>
    <property type="molecule type" value="Genomic_DNA"/>
</dbReference>
<dbReference type="FunFam" id="3.30.200.20:FF:000060">
    <property type="entry name" value="Serine/threonine-protein kinase isoform 1"/>
    <property type="match status" value="1"/>
</dbReference>
<comment type="catalytic activity">
    <reaction evidence="8">
        <text>L-threonyl-[protein] + ATP = O-phospho-L-threonyl-[protein] + ADP + H(+)</text>
        <dbReference type="Rhea" id="RHEA:46608"/>
        <dbReference type="Rhea" id="RHEA-COMP:11060"/>
        <dbReference type="Rhea" id="RHEA-COMP:11605"/>
        <dbReference type="ChEBI" id="CHEBI:15378"/>
        <dbReference type="ChEBI" id="CHEBI:30013"/>
        <dbReference type="ChEBI" id="CHEBI:30616"/>
        <dbReference type="ChEBI" id="CHEBI:61977"/>
        <dbReference type="ChEBI" id="CHEBI:456216"/>
        <dbReference type="EC" id="2.7.11.1"/>
    </reaction>
</comment>
<dbReference type="AlphaFoldDB" id="A0A5J9TFQ3"/>
<dbReference type="InterPro" id="IPR051681">
    <property type="entry name" value="Ser/Thr_Kinases-Pseudokinases"/>
</dbReference>
<dbReference type="InterPro" id="IPR011009">
    <property type="entry name" value="Kinase-like_dom_sf"/>
</dbReference>
<dbReference type="Proteomes" id="UP000324897">
    <property type="component" value="Chromosome 3"/>
</dbReference>
<evidence type="ECO:0000313" key="14">
    <source>
        <dbReference type="Proteomes" id="UP000324897"/>
    </source>
</evidence>
<dbReference type="PROSITE" id="PS50011">
    <property type="entry name" value="PROTEIN_KINASE_DOM"/>
    <property type="match status" value="1"/>
</dbReference>
<dbReference type="InterPro" id="IPR001245">
    <property type="entry name" value="Ser-Thr/Tyr_kinase_cat_dom"/>
</dbReference>
<dbReference type="InterPro" id="IPR000719">
    <property type="entry name" value="Prot_kinase_dom"/>
</dbReference>
<keyword evidence="4" id="KW-0808">Transferase</keyword>
<evidence type="ECO:0000256" key="3">
    <source>
        <dbReference type="ARBA" id="ARBA00022527"/>
    </source>
</evidence>
<dbReference type="InterPro" id="IPR045865">
    <property type="entry name" value="ACT-like_dom_sf"/>
</dbReference>
<keyword evidence="5" id="KW-0547">Nucleotide-binding</keyword>
<comment type="similarity">
    <text evidence="1">Belongs to the protein kinase superfamily. TKL Ser/Thr protein kinase family. RAF subfamily.</text>
</comment>
<dbReference type="GO" id="GO:0004674">
    <property type="term" value="F:protein serine/threonine kinase activity"/>
    <property type="evidence" value="ECO:0007669"/>
    <property type="project" value="UniProtKB-KW"/>
</dbReference>
<evidence type="ECO:0000256" key="1">
    <source>
        <dbReference type="ARBA" id="ARBA00010507"/>
    </source>
</evidence>
<dbReference type="Pfam" id="PF07714">
    <property type="entry name" value="PK_Tyr_Ser-Thr"/>
    <property type="match status" value="2"/>
</dbReference>
<feature type="domain" description="Protein kinase" evidence="11">
    <location>
        <begin position="315"/>
        <end position="487"/>
    </location>
</feature>
<reference evidence="13 14" key="1">
    <citation type="journal article" date="2019" name="Sci. Rep.">
        <title>A high-quality genome of Eragrostis curvula grass provides insights into Poaceae evolution and supports new strategies to enhance forage quality.</title>
        <authorList>
            <person name="Carballo J."/>
            <person name="Santos B.A.C.M."/>
            <person name="Zappacosta D."/>
            <person name="Garbus I."/>
            <person name="Selva J.P."/>
            <person name="Gallo C.A."/>
            <person name="Diaz A."/>
            <person name="Albertini E."/>
            <person name="Caccamo M."/>
            <person name="Echenique V."/>
        </authorList>
    </citation>
    <scope>NUCLEOTIDE SEQUENCE [LARGE SCALE GENOMIC DNA]</scope>
    <source>
        <strain evidence="14">cv. Victoria</strain>
        <tissue evidence="13">Leaf</tissue>
    </source>
</reference>
<comment type="caution">
    <text evidence="13">The sequence shown here is derived from an EMBL/GenBank/DDBJ whole genome shotgun (WGS) entry which is preliminary data.</text>
</comment>
<dbReference type="PROSITE" id="PS51671">
    <property type="entry name" value="ACT"/>
    <property type="match status" value="1"/>
</dbReference>
<evidence type="ECO:0000259" key="11">
    <source>
        <dbReference type="PROSITE" id="PS50011"/>
    </source>
</evidence>
<dbReference type="EC" id="2.7.11.1" evidence="2"/>
<evidence type="ECO:0000256" key="2">
    <source>
        <dbReference type="ARBA" id="ARBA00012513"/>
    </source>
</evidence>
<feature type="region of interest" description="Disordered" evidence="10">
    <location>
        <begin position="1"/>
        <end position="49"/>
    </location>
</feature>
<keyword evidence="3" id="KW-0723">Serine/threonine-protein kinase</keyword>
<feature type="compositionally biased region" description="Low complexity" evidence="10">
    <location>
        <begin position="25"/>
        <end position="40"/>
    </location>
</feature>
<sequence length="487" mass="53548">MAVEEAAESCGSHAAAAAAGGGAASGPATSSSSAGAAAMARKQQQQQRHKLEVYTEVLRRLHDSGMTEARAPGFDDELWSHFNRLPARYAMDVNVERAEDVLTHKRLLEQARDPAQRPAFAVRAVQVSPILDGNQTDGDSNTAGEEVASRLLNRQQSIHPPPAFGSSTNLEALALEASKSHGQDHDSTSDNGRSLYRPMHEITFSTIDKPKLLSELTSLLGELGLNIQEAHAFSTNDGYSLDVFVVVGWHDEETEDLVEAVQKEIGRIEESQAWSSSHSWSTPVENMQIVDNSTADRVEIPTDGASEWEIDVKLLKFGNKVASGSYGDLYRGTYCSQDVAIKVLKPERINADMQREFVQEVYIMRKVRHKNVVQFIGACTKPPNLCIVTANLLMDENGIPYEYLTPLQAAVGVVQKGLRPTIPKHAHAKLAELLQKCWQQDPAERPDFSEILEILQRIADEVGDEHEGKHKDKILGGFFSALRGRGH</sequence>
<dbReference type="PANTHER" id="PTHR44329">
    <property type="entry name" value="SERINE/THREONINE-PROTEIN KINASE TNNI3K-RELATED"/>
    <property type="match status" value="1"/>
</dbReference>
<feature type="domain" description="ACT" evidence="12">
    <location>
        <begin position="201"/>
        <end position="277"/>
    </location>
</feature>
<name>A0A5J9TFQ3_9POAL</name>
<evidence type="ECO:0000256" key="8">
    <source>
        <dbReference type="ARBA" id="ARBA00047899"/>
    </source>
</evidence>
<dbReference type="Pfam" id="PF01842">
    <property type="entry name" value="ACT"/>
    <property type="match status" value="1"/>
</dbReference>
<evidence type="ECO:0000256" key="6">
    <source>
        <dbReference type="ARBA" id="ARBA00022777"/>
    </source>
</evidence>
<proteinExistence type="inferred from homology"/>
<dbReference type="Gramene" id="TVU10236">
    <property type="protein sequence ID" value="TVU10236"/>
    <property type="gene ID" value="EJB05_43750"/>
</dbReference>
<evidence type="ECO:0000256" key="4">
    <source>
        <dbReference type="ARBA" id="ARBA00022679"/>
    </source>
</evidence>
<evidence type="ECO:0000259" key="12">
    <source>
        <dbReference type="PROSITE" id="PS51671"/>
    </source>
</evidence>
<keyword evidence="14" id="KW-1185">Reference proteome</keyword>
<evidence type="ECO:0000256" key="9">
    <source>
        <dbReference type="ARBA" id="ARBA00048679"/>
    </source>
</evidence>
<protein>
    <recommendedName>
        <fullName evidence="2">non-specific serine/threonine protein kinase</fullName>
        <ecNumber evidence="2">2.7.11.1</ecNumber>
    </recommendedName>
</protein>
<evidence type="ECO:0000313" key="13">
    <source>
        <dbReference type="EMBL" id="TVU10236.1"/>
    </source>
</evidence>
<comment type="catalytic activity">
    <reaction evidence="9">
        <text>L-seryl-[protein] + ATP = O-phospho-L-seryl-[protein] + ADP + H(+)</text>
        <dbReference type="Rhea" id="RHEA:17989"/>
        <dbReference type="Rhea" id="RHEA-COMP:9863"/>
        <dbReference type="Rhea" id="RHEA-COMP:11604"/>
        <dbReference type="ChEBI" id="CHEBI:15378"/>
        <dbReference type="ChEBI" id="CHEBI:29999"/>
        <dbReference type="ChEBI" id="CHEBI:30616"/>
        <dbReference type="ChEBI" id="CHEBI:83421"/>
        <dbReference type="ChEBI" id="CHEBI:456216"/>
        <dbReference type="EC" id="2.7.11.1"/>
    </reaction>
</comment>
<evidence type="ECO:0000256" key="5">
    <source>
        <dbReference type="ARBA" id="ARBA00022741"/>
    </source>
</evidence>
<evidence type="ECO:0000256" key="7">
    <source>
        <dbReference type="ARBA" id="ARBA00022840"/>
    </source>
</evidence>
<dbReference type="PANTHER" id="PTHR44329:SF128">
    <property type="entry name" value="SERINE_THREONINE-PROTEIN KINASE STY46"/>
    <property type="match status" value="1"/>
</dbReference>
<dbReference type="InterPro" id="IPR002912">
    <property type="entry name" value="ACT_dom"/>
</dbReference>
<evidence type="ECO:0000256" key="10">
    <source>
        <dbReference type="SAM" id="MobiDB-lite"/>
    </source>
</evidence>
<feature type="compositionally biased region" description="Low complexity" evidence="10">
    <location>
        <begin position="8"/>
        <end position="18"/>
    </location>
</feature>
<dbReference type="Gene3D" id="1.10.510.10">
    <property type="entry name" value="Transferase(Phosphotransferase) domain 1"/>
    <property type="match status" value="1"/>
</dbReference>
<dbReference type="SUPFAM" id="SSF56112">
    <property type="entry name" value="Protein kinase-like (PK-like)"/>
    <property type="match status" value="1"/>
</dbReference>
<dbReference type="OrthoDB" id="4062651at2759"/>
<keyword evidence="6" id="KW-0418">Kinase</keyword>
<dbReference type="Gene3D" id="3.30.200.20">
    <property type="entry name" value="Phosphorylase Kinase, domain 1"/>
    <property type="match status" value="1"/>
</dbReference>
<keyword evidence="7" id="KW-0067">ATP-binding</keyword>
<organism evidence="13 14">
    <name type="scientific">Eragrostis curvula</name>
    <name type="common">weeping love grass</name>
    <dbReference type="NCBI Taxonomy" id="38414"/>
    <lineage>
        <taxon>Eukaryota</taxon>
        <taxon>Viridiplantae</taxon>
        <taxon>Streptophyta</taxon>
        <taxon>Embryophyta</taxon>
        <taxon>Tracheophyta</taxon>
        <taxon>Spermatophyta</taxon>
        <taxon>Magnoliopsida</taxon>
        <taxon>Liliopsida</taxon>
        <taxon>Poales</taxon>
        <taxon>Poaceae</taxon>
        <taxon>PACMAD clade</taxon>
        <taxon>Chloridoideae</taxon>
        <taxon>Eragrostideae</taxon>
        <taxon>Eragrostidinae</taxon>
        <taxon>Eragrostis</taxon>
    </lineage>
</organism>
<dbReference type="SUPFAM" id="SSF55021">
    <property type="entry name" value="ACT-like"/>
    <property type="match status" value="1"/>
</dbReference>